<feature type="compositionally biased region" description="Polar residues" evidence="1">
    <location>
        <begin position="288"/>
        <end position="304"/>
    </location>
</feature>
<evidence type="ECO:0000256" key="1">
    <source>
        <dbReference type="SAM" id="MobiDB-lite"/>
    </source>
</evidence>
<feature type="non-terminal residue" evidence="2">
    <location>
        <position position="1"/>
    </location>
</feature>
<feature type="compositionally biased region" description="Polar residues" evidence="1">
    <location>
        <begin position="208"/>
        <end position="232"/>
    </location>
</feature>
<feature type="region of interest" description="Disordered" evidence="1">
    <location>
        <begin position="163"/>
        <end position="232"/>
    </location>
</feature>
<reference evidence="2" key="1">
    <citation type="submission" date="2021-06" db="EMBL/GenBank/DDBJ databases">
        <authorList>
            <person name="Kallberg Y."/>
            <person name="Tangrot J."/>
            <person name="Rosling A."/>
        </authorList>
    </citation>
    <scope>NUCLEOTIDE SEQUENCE</scope>
    <source>
        <strain evidence="2">87-6 pot B 2015</strain>
    </source>
</reference>
<dbReference type="AlphaFoldDB" id="A0A9N9IHW2"/>
<comment type="caution">
    <text evidence="2">The sequence shown here is derived from an EMBL/GenBank/DDBJ whole genome shotgun (WGS) entry which is preliminary data.</text>
</comment>
<feature type="compositionally biased region" description="Low complexity" evidence="1">
    <location>
        <begin position="191"/>
        <end position="207"/>
    </location>
</feature>
<proteinExistence type="predicted"/>
<feature type="compositionally biased region" description="Polar residues" evidence="1">
    <location>
        <begin position="329"/>
        <end position="360"/>
    </location>
</feature>
<evidence type="ECO:0000313" key="3">
    <source>
        <dbReference type="Proteomes" id="UP000789375"/>
    </source>
</evidence>
<name>A0A9N9IHW2_FUNMO</name>
<keyword evidence="3" id="KW-1185">Reference proteome</keyword>
<feature type="region of interest" description="Disordered" evidence="1">
    <location>
        <begin position="288"/>
        <end position="373"/>
    </location>
</feature>
<feature type="compositionally biased region" description="Low complexity" evidence="1">
    <location>
        <begin position="307"/>
        <end position="318"/>
    </location>
</feature>
<feature type="compositionally biased region" description="Low complexity" evidence="1">
    <location>
        <begin position="172"/>
        <end position="184"/>
    </location>
</feature>
<gene>
    <name evidence="2" type="ORF">FMOSSE_LOCUS15913</name>
</gene>
<protein>
    <submittedName>
        <fullName evidence="2">9302_t:CDS:1</fullName>
    </submittedName>
</protein>
<dbReference type="Proteomes" id="UP000789375">
    <property type="component" value="Unassembled WGS sequence"/>
</dbReference>
<accession>A0A9N9IHW2</accession>
<dbReference type="EMBL" id="CAJVPP010018764">
    <property type="protein sequence ID" value="CAG8736363.1"/>
    <property type="molecule type" value="Genomic_DNA"/>
</dbReference>
<feature type="non-terminal residue" evidence="2">
    <location>
        <position position="373"/>
    </location>
</feature>
<sequence>SKTLRRKARNTEPSLSQSHIVDGTTSMQTIYGSNPLNKGSNINKDLNGNNSLNVYSEPKDFLLVSDKSDSDAVMRKRISDLTATTENLRKDLKQMNSIVNDRLLPEVRSLTEGLQKHHTHLIALTQLVTCALPDGVQLLHDVTRGFTRHMPYEIPSKRMRYDDKPTVKTEQTSVPTVPSSRVPSAYNLFTSNSANPNNNLMNGNNSSPTLQTSSVTPSALTIPSDSQSTFNNTSIMGEFQQSPHNTQQNLAGFNESWNNATSVMITDPVNTVPSSNIPYTMFPTTTTSQSPILYSPSSNQQHSPPLSHHSQVPSRSSSIVTLSPEYVDNSANSNSNDMLNNAPTVTSPTHINASGANSPVNRGDVVVAPSPTS</sequence>
<organism evidence="2 3">
    <name type="scientific">Funneliformis mosseae</name>
    <name type="common">Endomycorrhizal fungus</name>
    <name type="synonym">Glomus mosseae</name>
    <dbReference type="NCBI Taxonomy" id="27381"/>
    <lineage>
        <taxon>Eukaryota</taxon>
        <taxon>Fungi</taxon>
        <taxon>Fungi incertae sedis</taxon>
        <taxon>Mucoromycota</taxon>
        <taxon>Glomeromycotina</taxon>
        <taxon>Glomeromycetes</taxon>
        <taxon>Glomerales</taxon>
        <taxon>Glomeraceae</taxon>
        <taxon>Funneliformis</taxon>
    </lineage>
</organism>
<evidence type="ECO:0000313" key="2">
    <source>
        <dbReference type="EMBL" id="CAG8736363.1"/>
    </source>
</evidence>